<evidence type="ECO:0000313" key="2">
    <source>
        <dbReference type="Proteomes" id="UP000596661"/>
    </source>
</evidence>
<dbReference type="Gramene" id="evm.model.05.1529">
    <property type="protein sequence ID" value="cds.evm.model.05.1529"/>
    <property type="gene ID" value="evm.TU.05.1529"/>
</dbReference>
<accession>A0A803PLP2</accession>
<dbReference type="PANTHER" id="PTHR31286:SF165">
    <property type="entry name" value="DUF4283 DOMAIN-CONTAINING PROTEIN"/>
    <property type="match status" value="1"/>
</dbReference>
<keyword evidence="2" id="KW-1185">Reference proteome</keyword>
<dbReference type="EnsemblPlants" id="evm.model.05.1529">
    <property type="protein sequence ID" value="cds.evm.model.05.1529"/>
    <property type="gene ID" value="evm.TU.05.1529"/>
</dbReference>
<sequence length="282" mass="31418">MGRKKKEFQELEIRTLGFVELELKPPEQVKEPPSIQLNVEVLMIDPNAKPGFKSLADEAEVTDFQTSAKETWSNFKANQKCSVVYVVLGANLPFRVFEEDEATRGIILETGVVHFDKKPVVIRPWSTDIDSMNVVKSVPVWIRLNGLTLQYWGKNTLSALVSTIGNPIMIDKITRDGSMIRFARVLVDMPINEKPPNSISFVNEKNQLMEQSVKFECLPTSCATSGVLGHNISSCAKEKGNSMKPQLDMPNKDILTTFVNAFEALLEPLKLTAPLPLTDGVV</sequence>
<dbReference type="InterPro" id="IPR040256">
    <property type="entry name" value="At4g02000-like"/>
</dbReference>
<dbReference type="EMBL" id="UZAU01000542">
    <property type="status" value="NOT_ANNOTATED_CDS"/>
    <property type="molecule type" value="Genomic_DNA"/>
</dbReference>
<evidence type="ECO:0008006" key="3">
    <source>
        <dbReference type="Google" id="ProtNLM"/>
    </source>
</evidence>
<organism evidence="1 2">
    <name type="scientific">Cannabis sativa</name>
    <name type="common">Hemp</name>
    <name type="synonym">Marijuana</name>
    <dbReference type="NCBI Taxonomy" id="3483"/>
    <lineage>
        <taxon>Eukaryota</taxon>
        <taxon>Viridiplantae</taxon>
        <taxon>Streptophyta</taxon>
        <taxon>Embryophyta</taxon>
        <taxon>Tracheophyta</taxon>
        <taxon>Spermatophyta</taxon>
        <taxon>Magnoliopsida</taxon>
        <taxon>eudicotyledons</taxon>
        <taxon>Gunneridae</taxon>
        <taxon>Pentapetalae</taxon>
        <taxon>rosids</taxon>
        <taxon>fabids</taxon>
        <taxon>Rosales</taxon>
        <taxon>Cannabaceae</taxon>
        <taxon>Cannabis</taxon>
    </lineage>
</organism>
<dbReference type="Proteomes" id="UP000596661">
    <property type="component" value="Chromosome 5"/>
</dbReference>
<evidence type="ECO:0000313" key="1">
    <source>
        <dbReference type="EnsemblPlants" id="cds.evm.model.05.1529"/>
    </source>
</evidence>
<name>A0A803PLP2_CANSA</name>
<proteinExistence type="predicted"/>
<reference evidence="1" key="1">
    <citation type="submission" date="2018-11" db="EMBL/GenBank/DDBJ databases">
        <authorList>
            <person name="Grassa J C."/>
        </authorList>
    </citation>
    <scope>NUCLEOTIDE SEQUENCE [LARGE SCALE GENOMIC DNA]</scope>
</reference>
<dbReference type="AlphaFoldDB" id="A0A803PLP2"/>
<dbReference type="PANTHER" id="PTHR31286">
    <property type="entry name" value="GLYCINE-RICH CELL WALL STRUCTURAL PROTEIN 1.8-LIKE"/>
    <property type="match status" value="1"/>
</dbReference>
<protein>
    <recommendedName>
        <fullName evidence="3">DUF4283 domain-containing protein</fullName>
    </recommendedName>
</protein>
<reference evidence="1" key="2">
    <citation type="submission" date="2021-03" db="UniProtKB">
        <authorList>
            <consortium name="EnsemblPlants"/>
        </authorList>
    </citation>
    <scope>IDENTIFICATION</scope>
</reference>
<dbReference type="OMA" id="WHYKALL"/>